<comment type="caution">
    <text evidence="5">The sequence shown here is derived from an EMBL/GenBank/DDBJ whole genome shotgun (WGS) entry which is preliminary data.</text>
</comment>
<keyword evidence="3" id="KW-0949">S-adenosyl-L-methionine</keyword>
<dbReference type="InterPro" id="IPR002295">
    <property type="entry name" value="N4/N6-MTase_EcoPI_Mod-like"/>
</dbReference>
<dbReference type="GO" id="GO:0032259">
    <property type="term" value="P:methylation"/>
    <property type="evidence" value="ECO:0007669"/>
    <property type="project" value="UniProtKB-KW"/>
</dbReference>
<keyword evidence="2 5" id="KW-0808">Transferase</keyword>
<keyword evidence="1 5" id="KW-0489">Methyltransferase</keyword>
<feature type="non-terminal residue" evidence="5">
    <location>
        <position position="1"/>
    </location>
</feature>
<feature type="domain" description="DNA methylase N-4/N-6" evidence="4">
    <location>
        <begin position="65"/>
        <end position="150"/>
    </location>
</feature>
<dbReference type="SUPFAM" id="SSF53335">
    <property type="entry name" value="S-adenosyl-L-methionine-dependent methyltransferases"/>
    <property type="match status" value="1"/>
</dbReference>
<gene>
    <name evidence="5" type="ORF">B1B_00247</name>
</gene>
<dbReference type="AlphaFoldDB" id="T1CD39"/>
<dbReference type="GO" id="GO:0003677">
    <property type="term" value="F:DNA binding"/>
    <property type="evidence" value="ECO:0007669"/>
    <property type="project" value="InterPro"/>
</dbReference>
<dbReference type="EMBL" id="AUZY01000190">
    <property type="protein sequence ID" value="EQD79353.1"/>
    <property type="molecule type" value="Genomic_DNA"/>
</dbReference>
<dbReference type="InterPro" id="IPR002941">
    <property type="entry name" value="DNA_methylase_N4/N6"/>
</dbReference>
<proteinExistence type="predicted"/>
<protein>
    <submittedName>
        <fullName evidence="5">DNA-methyltransferase</fullName>
    </submittedName>
</protein>
<organism evidence="5">
    <name type="scientific">mine drainage metagenome</name>
    <dbReference type="NCBI Taxonomy" id="410659"/>
    <lineage>
        <taxon>unclassified sequences</taxon>
        <taxon>metagenomes</taxon>
        <taxon>ecological metagenomes</taxon>
    </lineage>
</organism>
<reference evidence="5" key="1">
    <citation type="submission" date="2013-08" db="EMBL/GenBank/DDBJ databases">
        <authorList>
            <person name="Mendez C."/>
            <person name="Richter M."/>
            <person name="Ferrer M."/>
            <person name="Sanchez J."/>
        </authorList>
    </citation>
    <scope>NUCLEOTIDE SEQUENCE</scope>
</reference>
<evidence type="ECO:0000256" key="1">
    <source>
        <dbReference type="ARBA" id="ARBA00022603"/>
    </source>
</evidence>
<dbReference type="PANTHER" id="PTHR13370">
    <property type="entry name" value="RNA METHYLASE-RELATED"/>
    <property type="match status" value="1"/>
</dbReference>
<reference evidence="5" key="2">
    <citation type="journal article" date="2014" name="ISME J.">
        <title>Microbial stratification in low pH oxic and suboxic macroscopic growths along an acid mine drainage.</title>
        <authorList>
            <person name="Mendez-Garcia C."/>
            <person name="Mesa V."/>
            <person name="Sprenger R.R."/>
            <person name="Richter M."/>
            <person name="Diez M.S."/>
            <person name="Solano J."/>
            <person name="Bargiela R."/>
            <person name="Golyshina O.V."/>
            <person name="Manteca A."/>
            <person name="Ramos J.L."/>
            <person name="Gallego J.R."/>
            <person name="Llorente I."/>
            <person name="Martins Dos Santos V.A."/>
            <person name="Jensen O.N."/>
            <person name="Pelaez A.I."/>
            <person name="Sanchez J."/>
            <person name="Ferrer M."/>
        </authorList>
    </citation>
    <scope>NUCLEOTIDE SEQUENCE</scope>
</reference>
<dbReference type="PANTHER" id="PTHR13370:SF24">
    <property type="entry name" value="TYPE III RESTRICTION-MODIFICATION ENZYME STYLTI MOD SUBUNIT"/>
    <property type="match status" value="1"/>
</dbReference>
<evidence type="ECO:0000259" key="4">
    <source>
        <dbReference type="Pfam" id="PF01555"/>
    </source>
</evidence>
<dbReference type="InterPro" id="IPR029063">
    <property type="entry name" value="SAM-dependent_MTases_sf"/>
</dbReference>
<sequence>AYKYEDEHGRYRLLPLLNPNTDRPNLDYEFLGVRRVWRWSRNRMEEAYRQGLVVQLNPGAVPQYKKHLDDSEGKTVTNLWPDVSAALGNQDIAYPTQKPEALLERIIKASSNEGDLVADFFCGSGTTAAVAEKLRRKWIASDLGKFAIHTTRKRLIGVQRELKTADKAFRAFEVLNLGRYERQAYLSVSPRLSDVQREAALMQKERDYRELILRAYQAETLD</sequence>
<dbReference type="GO" id="GO:0005737">
    <property type="term" value="C:cytoplasm"/>
    <property type="evidence" value="ECO:0007669"/>
    <property type="project" value="TreeGrafter"/>
</dbReference>
<dbReference type="Gene3D" id="3.40.50.150">
    <property type="entry name" value="Vaccinia Virus protein VP39"/>
    <property type="match status" value="1"/>
</dbReference>
<evidence type="ECO:0000313" key="5">
    <source>
        <dbReference type="EMBL" id="EQD79353.1"/>
    </source>
</evidence>
<evidence type="ECO:0000256" key="2">
    <source>
        <dbReference type="ARBA" id="ARBA00022679"/>
    </source>
</evidence>
<feature type="non-terminal residue" evidence="5">
    <location>
        <position position="222"/>
    </location>
</feature>
<name>T1CD39_9ZZZZ</name>
<dbReference type="Pfam" id="PF01555">
    <property type="entry name" value="N6_N4_Mtase"/>
    <property type="match status" value="1"/>
</dbReference>
<evidence type="ECO:0000256" key="3">
    <source>
        <dbReference type="ARBA" id="ARBA00022691"/>
    </source>
</evidence>
<accession>T1CD39</accession>
<dbReference type="PRINTS" id="PR00506">
    <property type="entry name" value="D21N6MTFRASE"/>
</dbReference>
<dbReference type="GO" id="GO:0008170">
    <property type="term" value="F:N-methyltransferase activity"/>
    <property type="evidence" value="ECO:0007669"/>
    <property type="project" value="InterPro"/>
</dbReference>